<dbReference type="InterPro" id="IPR036157">
    <property type="entry name" value="dUTPase-like_sf"/>
</dbReference>
<dbReference type="NCBIfam" id="TIGR00576">
    <property type="entry name" value="dut"/>
    <property type="match status" value="1"/>
</dbReference>
<dbReference type="Gene3D" id="2.70.40.10">
    <property type="match status" value="1"/>
</dbReference>
<keyword evidence="2 5" id="KW-0378">Hydrolase</keyword>
<keyword evidence="5" id="KW-0460">Magnesium</keyword>
<evidence type="ECO:0000313" key="8">
    <source>
        <dbReference type="Proteomes" id="UP000664844"/>
    </source>
</evidence>
<organism evidence="7 8">
    <name type="scientific">Phormidium pseudopriestleyi FRX01</name>
    <dbReference type="NCBI Taxonomy" id="1759528"/>
    <lineage>
        <taxon>Bacteria</taxon>
        <taxon>Bacillati</taxon>
        <taxon>Cyanobacteriota</taxon>
        <taxon>Cyanophyceae</taxon>
        <taxon>Oscillatoriophycideae</taxon>
        <taxon>Oscillatoriales</taxon>
        <taxon>Oscillatoriaceae</taxon>
        <taxon>Phormidium</taxon>
    </lineage>
</organism>
<comment type="caution">
    <text evidence="7">The sequence shown here is derived from an EMBL/GenBank/DDBJ whole genome shotgun (WGS) entry which is preliminary data.</text>
</comment>
<dbReference type="CDD" id="cd07557">
    <property type="entry name" value="trimeric_dUTPase"/>
    <property type="match status" value="1"/>
</dbReference>
<dbReference type="Proteomes" id="UP000664844">
    <property type="component" value="Unassembled WGS sequence"/>
</dbReference>
<dbReference type="NCBIfam" id="NF001862">
    <property type="entry name" value="PRK00601.1"/>
    <property type="match status" value="1"/>
</dbReference>
<reference evidence="7 8" key="1">
    <citation type="submission" date="2021-03" db="EMBL/GenBank/DDBJ databases">
        <title>Metabolic Capacity of the Antarctic Cyanobacterium Phormidium pseudopriestleyi that Sustains Oxygenic Photosynthesis in the Presence of Hydrogen Sulfide.</title>
        <authorList>
            <person name="Lumian J.E."/>
            <person name="Jungblut A.D."/>
            <person name="Dillon M.L."/>
            <person name="Hawes I."/>
            <person name="Doran P.T."/>
            <person name="Mackey T.J."/>
            <person name="Dick G.J."/>
            <person name="Grettenberger C.L."/>
            <person name="Sumner D.Y."/>
        </authorList>
    </citation>
    <scope>NUCLEOTIDE SEQUENCE [LARGE SCALE GENOMIC DNA]</scope>
    <source>
        <strain evidence="7 8">FRX01</strain>
    </source>
</reference>
<feature type="binding site" evidence="5">
    <location>
        <begin position="62"/>
        <end position="64"/>
    </location>
    <ligand>
        <name>substrate</name>
    </ligand>
</feature>
<comment type="cofactor">
    <cofactor evidence="5">
        <name>Mg(2+)</name>
        <dbReference type="ChEBI" id="CHEBI:18420"/>
    </cofactor>
</comment>
<evidence type="ECO:0000256" key="2">
    <source>
        <dbReference type="ARBA" id="ARBA00022801"/>
    </source>
</evidence>
<comment type="similarity">
    <text evidence="1 5">Belongs to the dUTPase family.</text>
</comment>
<dbReference type="InterPro" id="IPR029054">
    <property type="entry name" value="dUTPase-like"/>
</dbReference>
<dbReference type="InterPro" id="IPR033704">
    <property type="entry name" value="dUTPase_trimeric"/>
</dbReference>
<dbReference type="HAMAP" id="MF_00116">
    <property type="entry name" value="dUTPase_bact"/>
    <property type="match status" value="1"/>
</dbReference>
<protein>
    <recommendedName>
        <fullName evidence="5">Deoxyuridine 5'-triphosphate nucleotidohydrolase</fullName>
        <shortName evidence="5">dUTPase</shortName>
        <ecNumber evidence="5">3.6.1.23</ecNumber>
    </recommendedName>
    <alternativeName>
        <fullName evidence="5">dUTP pyrophosphatase</fullName>
    </alternativeName>
</protein>
<keyword evidence="5" id="KW-0479">Metal-binding</keyword>
<comment type="catalytic activity">
    <reaction evidence="4 5">
        <text>dUTP + H2O = dUMP + diphosphate + H(+)</text>
        <dbReference type="Rhea" id="RHEA:10248"/>
        <dbReference type="ChEBI" id="CHEBI:15377"/>
        <dbReference type="ChEBI" id="CHEBI:15378"/>
        <dbReference type="ChEBI" id="CHEBI:33019"/>
        <dbReference type="ChEBI" id="CHEBI:61555"/>
        <dbReference type="ChEBI" id="CHEBI:246422"/>
        <dbReference type="EC" id="3.6.1.23"/>
    </reaction>
</comment>
<dbReference type="PANTHER" id="PTHR11241:SF0">
    <property type="entry name" value="DEOXYURIDINE 5'-TRIPHOSPHATE NUCLEOTIDOHYDROLASE"/>
    <property type="match status" value="1"/>
</dbReference>
<dbReference type="EC" id="3.6.1.23" evidence="5"/>
<feature type="binding site" evidence="5">
    <location>
        <begin position="79"/>
        <end position="81"/>
    </location>
    <ligand>
        <name>substrate</name>
    </ligand>
</feature>
<feature type="binding site" evidence="5">
    <location>
        <position position="75"/>
    </location>
    <ligand>
        <name>substrate</name>
    </ligand>
</feature>
<proteinExistence type="inferred from homology"/>
<dbReference type="SUPFAM" id="SSF51283">
    <property type="entry name" value="dUTPase-like"/>
    <property type="match status" value="1"/>
</dbReference>
<dbReference type="InterPro" id="IPR008181">
    <property type="entry name" value="dUTPase"/>
</dbReference>
<dbReference type="GO" id="GO:0004170">
    <property type="term" value="F:dUTP diphosphatase activity"/>
    <property type="evidence" value="ECO:0007669"/>
    <property type="project" value="UniProtKB-EC"/>
</dbReference>
<dbReference type="RefSeq" id="WP_207088631.1">
    <property type="nucleotide sequence ID" value="NZ_JAFLQW010000363.1"/>
</dbReference>
<dbReference type="EMBL" id="JAFLQW010000363">
    <property type="protein sequence ID" value="MBO0350137.1"/>
    <property type="molecule type" value="Genomic_DNA"/>
</dbReference>
<evidence type="ECO:0000313" key="7">
    <source>
        <dbReference type="EMBL" id="MBO0350137.1"/>
    </source>
</evidence>
<evidence type="ECO:0000259" key="6">
    <source>
        <dbReference type="Pfam" id="PF00692"/>
    </source>
</evidence>
<comment type="pathway">
    <text evidence="5">Pyrimidine metabolism; dUMP biosynthesis; dUMP from dCTP (dUTP route): step 2/2.</text>
</comment>
<evidence type="ECO:0000256" key="3">
    <source>
        <dbReference type="ARBA" id="ARBA00023080"/>
    </source>
</evidence>
<accession>A0ABS3FSP3</accession>
<comment type="caution">
    <text evidence="5">Lacks conserved residue(s) required for the propagation of feature annotation.</text>
</comment>
<sequence>MKLKIYPLHPDAIIPTYAHDNDSAMDLSANEEVTLHPGERSLIGTGIAIELPPLTEAQIRPRSGLAYKQGITVLNTPGTIDEGYRGEIKVILINHGQEEFQVVKGMRIAQMAITPVLRPEIEVATTEIMATGRGANGFGSTGV</sequence>
<keyword evidence="3 5" id="KW-0546">Nucleotide metabolism</keyword>
<comment type="function">
    <text evidence="5">This enzyme is involved in nucleotide metabolism: it produces dUMP, the immediate precursor of thymidine nucleotides and it decreases the intracellular concentration of dUTP so that uracil cannot be incorporated into DNA.</text>
</comment>
<evidence type="ECO:0000256" key="5">
    <source>
        <dbReference type="HAMAP-Rule" id="MF_00116"/>
    </source>
</evidence>
<dbReference type="PANTHER" id="PTHR11241">
    <property type="entry name" value="DEOXYURIDINE 5'-TRIPHOSPHATE NUCLEOTIDOHYDROLASE"/>
    <property type="match status" value="1"/>
</dbReference>
<evidence type="ECO:0000256" key="4">
    <source>
        <dbReference type="ARBA" id="ARBA00047686"/>
    </source>
</evidence>
<gene>
    <name evidence="5 7" type="primary">dut</name>
    <name evidence="7" type="ORF">J0895_13640</name>
</gene>
<dbReference type="Pfam" id="PF00692">
    <property type="entry name" value="dUTPase"/>
    <property type="match status" value="1"/>
</dbReference>
<keyword evidence="8" id="KW-1185">Reference proteome</keyword>
<feature type="domain" description="dUTPase-like" evidence="6">
    <location>
        <begin position="12"/>
        <end position="142"/>
    </location>
</feature>
<evidence type="ECO:0000256" key="1">
    <source>
        <dbReference type="ARBA" id="ARBA00006581"/>
    </source>
</evidence>
<name>A0ABS3FSP3_9CYAN</name>